<evidence type="ECO:0000313" key="3">
    <source>
        <dbReference type="Proteomes" id="UP000054632"/>
    </source>
</evidence>
<accession>A0A0V1DY53</accession>
<proteinExistence type="predicted"/>
<dbReference type="InterPro" id="IPR043502">
    <property type="entry name" value="DNA/RNA_pol_sf"/>
</dbReference>
<sequence length="148" mass="17117">MYLKVRIAEQDRDACRFLWRNTSGKLDNLRLQRVWFGLTCSFFLAINTLRVHARRHQDAAPRAAAEILENMYVDDLATSCDMIEEAKELAGELRGLLASGGFQFHKWARNEPRALASVSDEERSASSKSHFWKTLGMQWDLRDDHLTF</sequence>
<evidence type="ECO:0000313" key="4">
    <source>
        <dbReference type="Proteomes" id="UP000054805"/>
    </source>
</evidence>
<dbReference type="Proteomes" id="UP000054632">
    <property type="component" value="Unassembled WGS sequence"/>
</dbReference>
<comment type="caution">
    <text evidence="1">The sequence shown here is derived from an EMBL/GenBank/DDBJ whole genome shotgun (WGS) entry which is preliminary data.</text>
</comment>
<name>A0A0V1DY53_TRIPS</name>
<dbReference type="AlphaFoldDB" id="A0A0V1DY53"/>
<organism evidence="1 3">
    <name type="scientific">Trichinella pseudospiralis</name>
    <name type="common">Parasitic roundworm</name>
    <dbReference type="NCBI Taxonomy" id="6337"/>
    <lineage>
        <taxon>Eukaryota</taxon>
        <taxon>Metazoa</taxon>
        <taxon>Ecdysozoa</taxon>
        <taxon>Nematoda</taxon>
        <taxon>Enoplea</taxon>
        <taxon>Dorylaimia</taxon>
        <taxon>Trichinellida</taxon>
        <taxon>Trichinellidae</taxon>
        <taxon>Trichinella</taxon>
    </lineage>
</organism>
<dbReference type="PANTHER" id="PTHR47331">
    <property type="entry name" value="PHD-TYPE DOMAIN-CONTAINING PROTEIN"/>
    <property type="match status" value="1"/>
</dbReference>
<dbReference type="EMBL" id="JYDS01000270">
    <property type="protein sequence ID" value="KRZ19681.1"/>
    <property type="molecule type" value="Genomic_DNA"/>
</dbReference>
<dbReference type="SUPFAM" id="SSF56672">
    <property type="entry name" value="DNA/RNA polymerases"/>
    <property type="match status" value="1"/>
</dbReference>
<evidence type="ECO:0000313" key="1">
    <source>
        <dbReference type="EMBL" id="KRY66262.1"/>
    </source>
</evidence>
<gene>
    <name evidence="1" type="ORF">T4A_13712</name>
    <name evidence="2" type="ORF">T4B_8222</name>
</gene>
<reference evidence="3 4" key="1">
    <citation type="submission" date="2015-01" db="EMBL/GenBank/DDBJ databases">
        <title>Evolution of Trichinella species and genotypes.</title>
        <authorList>
            <person name="Korhonen P.K."/>
            <person name="Edoardo P."/>
            <person name="Giuseppe L.R."/>
            <person name="Gasser R.B."/>
        </authorList>
    </citation>
    <scope>NUCLEOTIDE SEQUENCE [LARGE SCALE GENOMIC DNA]</scope>
    <source>
        <strain evidence="1">ISS13</strain>
        <strain evidence="2">ISS588</strain>
    </source>
</reference>
<dbReference type="Proteomes" id="UP000054805">
    <property type="component" value="Unassembled WGS sequence"/>
</dbReference>
<evidence type="ECO:0008006" key="5">
    <source>
        <dbReference type="Google" id="ProtNLM"/>
    </source>
</evidence>
<dbReference type="EMBL" id="JYDR01000176">
    <property type="protein sequence ID" value="KRY66262.1"/>
    <property type="molecule type" value="Genomic_DNA"/>
</dbReference>
<evidence type="ECO:0000313" key="2">
    <source>
        <dbReference type="EMBL" id="KRZ19681.1"/>
    </source>
</evidence>
<keyword evidence="4" id="KW-1185">Reference proteome</keyword>
<protein>
    <recommendedName>
        <fullName evidence="5">Reverse transcriptase domain-containing protein</fullName>
    </recommendedName>
</protein>